<keyword evidence="11" id="KW-1185">Reference proteome</keyword>
<dbReference type="InterPro" id="IPR008942">
    <property type="entry name" value="ENTH_VHS"/>
</dbReference>
<gene>
    <name evidence="10" type="ORF">OLEA9_A023203</name>
</gene>
<comment type="subcellular location">
    <subcellularLocation>
        <location evidence="1">Cytoplasmic vesicle</location>
        <location evidence="1">Clathrin-coated vesicle</location>
    </subcellularLocation>
    <subcellularLocation>
        <location evidence="2">Golgi apparatus</location>
    </subcellularLocation>
    <subcellularLocation>
        <location evidence="3">Membrane</location>
        <location evidence="3">Clathrin-coated pit</location>
    </subcellularLocation>
</comment>
<proteinExistence type="predicted"/>
<keyword evidence="6" id="KW-0472">Membrane</keyword>
<name>A0A8S0SEG7_OLEEU</name>
<dbReference type="SMART" id="SM00273">
    <property type="entry name" value="ENTH"/>
    <property type="match status" value="1"/>
</dbReference>
<evidence type="ECO:0000256" key="8">
    <source>
        <dbReference type="ARBA" id="ARBA00023329"/>
    </source>
</evidence>
<dbReference type="EMBL" id="CACTIH010005424">
    <property type="protein sequence ID" value="CAA2991303.1"/>
    <property type="molecule type" value="Genomic_DNA"/>
</dbReference>
<evidence type="ECO:0000256" key="6">
    <source>
        <dbReference type="ARBA" id="ARBA00023136"/>
    </source>
</evidence>
<keyword evidence="5" id="KW-0333">Golgi apparatus</keyword>
<evidence type="ECO:0000259" key="9">
    <source>
        <dbReference type="PROSITE" id="PS50942"/>
    </source>
</evidence>
<dbReference type="Gene3D" id="1.25.40.90">
    <property type="match status" value="1"/>
</dbReference>
<keyword evidence="4" id="KW-0254">Endocytosis</keyword>
<dbReference type="PANTHER" id="PTHR22951:SF76">
    <property type="entry name" value="OS09G0468150 PROTEIN"/>
    <property type="match status" value="1"/>
</dbReference>
<comment type="caution">
    <text evidence="10">The sequence shown here is derived from an EMBL/GenBank/DDBJ whole genome shotgun (WGS) entry which is preliminary data.</text>
</comment>
<sequence>MGRIVIIRDLIGFIKDKASLFKAVLVPKSSSLSLRLAVLRVTTHSPPAPPNDGQLSTLLLLGDSSRATASAIIAILMDRLHRTRNCIVALKCLMTIHYIIKHGPFILQDQLSIFPVSGGFNYLKLSAFRDGTTATMWALSVWVRWYARYLETLLSSSRVLGYLICSSSSSTVKENQEQRIPFFLNADLIKDVDCLVGLVEEMCEVPNFLLLERNMLLNEIMGLLSNDYLSAVHEILVRIDELRERLSCLSSCDLTELVRALKKLQDCKEKLLALFSPRTTSVETLWGLIEELYGRVEMSKMYKESELLDFGRGKASESARLEQRVVNSGDSVQFQSGRFSFLVQTN</sequence>
<dbReference type="InterPro" id="IPR048050">
    <property type="entry name" value="ANTH_N_plant"/>
</dbReference>
<evidence type="ECO:0000256" key="3">
    <source>
        <dbReference type="ARBA" id="ARBA00004600"/>
    </source>
</evidence>
<keyword evidence="7" id="KW-0168">Coated pit</keyword>
<evidence type="ECO:0000313" key="11">
    <source>
        <dbReference type="Proteomes" id="UP000594638"/>
    </source>
</evidence>
<evidence type="ECO:0000256" key="4">
    <source>
        <dbReference type="ARBA" id="ARBA00022583"/>
    </source>
</evidence>
<dbReference type="FunFam" id="1.25.40.90:FF:000035">
    <property type="entry name" value="Putative clathrin assembly protein At4g40080"/>
    <property type="match status" value="1"/>
</dbReference>
<dbReference type="GO" id="GO:0048268">
    <property type="term" value="P:clathrin coat assembly"/>
    <property type="evidence" value="ECO:0007669"/>
    <property type="project" value="InterPro"/>
</dbReference>
<evidence type="ECO:0000256" key="2">
    <source>
        <dbReference type="ARBA" id="ARBA00004555"/>
    </source>
</evidence>
<dbReference type="InterPro" id="IPR011417">
    <property type="entry name" value="ANTH_dom"/>
</dbReference>
<dbReference type="AlphaFoldDB" id="A0A8S0SEG7"/>
<dbReference type="PANTHER" id="PTHR22951">
    <property type="entry name" value="CLATHRIN ASSEMBLY PROTEIN"/>
    <property type="match status" value="1"/>
</dbReference>
<evidence type="ECO:0000256" key="7">
    <source>
        <dbReference type="ARBA" id="ARBA00023176"/>
    </source>
</evidence>
<dbReference type="GO" id="GO:0005545">
    <property type="term" value="F:1-phosphatidylinositol binding"/>
    <property type="evidence" value="ECO:0007669"/>
    <property type="project" value="TreeGrafter"/>
</dbReference>
<dbReference type="GO" id="GO:0005905">
    <property type="term" value="C:clathrin-coated pit"/>
    <property type="evidence" value="ECO:0007669"/>
    <property type="project" value="UniProtKB-SubCell"/>
</dbReference>
<dbReference type="GO" id="GO:0005546">
    <property type="term" value="F:phosphatidylinositol-4,5-bisphosphate binding"/>
    <property type="evidence" value="ECO:0007669"/>
    <property type="project" value="TreeGrafter"/>
</dbReference>
<evidence type="ECO:0000313" key="10">
    <source>
        <dbReference type="EMBL" id="CAA2991303.1"/>
    </source>
</evidence>
<organism evidence="10 11">
    <name type="scientific">Olea europaea subsp. europaea</name>
    <dbReference type="NCBI Taxonomy" id="158383"/>
    <lineage>
        <taxon>Eukaryota</taxon>
        <taxon>Viridiplantae</taxon>
        <taxon>Streptophyta</taxon>
        <taxon>Embryophyta</taxon>
        <taxon>Tracheophyta</taxon>
        <taxon>Spermatophyta</taxon>
        <taxon>Magnoliopsida</taxon>
        <taxon>eudicotyledons</taxon>
        <taxon>Gunneridae</taxon>
        <taxon>Pentapetalae</taxon>
        <taxon>asterids</taxon>
        <taxon>lamiids</taxon>
        <taxon>Lamiales</taxon>
        <taxon>Oleaceae</taxon>
        <taxon>Oleeae</taxon>
        <taxon>Olea</taxon>
    </lineage>
</organism>
<dbReference type="GO" id="GO:0006900">
    <property type="term" value="P:vesicle budding from membrane"/>
    <property type="evidence" value="ECO:0007669"/>
    <property type="project" value="TreeGrafter"/>
</dbReference>
<dbReference type="GO" id="GO:0032050">
    <property type="term" value="F:clathrin heavy chain binding"/>
    <property type="evidence" value="ECO:0007669"/>
    <property type="project" value="TreeGrafter"/>
</dbReference>
<evidence type="ECO:0000256" key="5">
    <source>
        <dbReference type="ARBA" id="ARBA00023034"/>
    </source>
</evidence>
<protein>
    <submittedName>
        <fullName evidence="10">Clathrin assembly At4g40080</fullName>
    </submittedName>
</protein>
<keyword evidence="8" id="KW-0968">Cytoplasmic vesicle</keyword>
<dbReference type="GO" id="GO:0072583">
    <property type="term" value="P:clathrin-dependent endocytosis"/>
    <property type="evidence" value="ECO:0007669"/>
    <property type="project" value="InterPro"/>
</dbReference>
<dbReference type="InterPro" id="IPR045192">
    <property type="entry name" value="AP180-like"/>
</dbReference>
<dbReference type="GO" id="GO:0005794">
    <property type="term" value="C:Golgi apparatus"/>
    <property type="evidence" value="ECO:0007669"/>
    <property type="project" value="UniProtKB-SubCell"/>
</dbReference>
<dbReference type="CDD" id="cd16987">
    <property type="entry name" value="ANTH_N_AP180_plant"/>
    <property type="match status" value="1"/>
</dbReference>
<dbReference type="OrthoDB" id="44015at2759"/>
<dbReference type="InterPro" id="IPR013809">
    <property type="entry name" value="ENTH"/>
</dbReference>
<dbReference type="GO" id="GO:0030136">
    <property type="term" value="C:clathrin-coated vesicle"/>
    <property type="evidence" value="ECO:0007669"/>
    <property type="project" value="UniProtKB-SubCell"/>
</dbReference>
<evidence type="ECO:0000256" key="1">
    <source>
        <dbReference type="ARBA" id="ARBA00004132"/>
    </source>
</evidence>
<dbReference type="GO" id="GO:0000149">
    <property type="term" value="F:SNARE binding"/>
    <property type="evidence" value="ECO:0007669"/>
    <property type="project" value="TreeGrafter"/>
</dbReference>
<feature type="domain" description="ENTH" evidence="9">
    <location>
        <begin position="26"/>
        <end position="164"/>
    </location>
</feature>
<dbReference type="PROSITE" id="PS50942">
    <property type="entry name" value="ENTH"/>
    <property type="match status" value="1"/>
</dbReference>
<reference evidence="10 11" key="1">
    <citation type="submission" date="2019-12" db="EMBL/GenBank/DDBJ databases">
        <authorList>
            <person name="Alioto T."/>
            <person name="Alioto T."/>
            <person name="Gomez Garrido J."/>
        </authorList>
    </citation>
    <scope>NUCLEOTIDE SEQUENCE [LARGE SCALE GENOMIC DNA]</scope>
</reference>
<dbReference type="Gramene" id="OE9A023203T1">
    <property type="protein sequence ID" value="OE9A023203C1"/>
    <property type="gene ID" value="OE9A023203"/>
</dbReference>
<accession>A0A8S0SEG7</accession>
<dbReference type="SUPFAM" id="SSF48464">
    <property type="entry name" value="ENTH/VHS domain"/>
    <property type="match status" value="1"/>
</dbReference>
<dbReference type="Pfam" id="PF07651">
    <property type="entry name" value="ANTH"/>
    <property type="match status" value="1"/>
</dbReference>
<dbReference type="Proteomes" id="UP000594638">
    <property type="component" value="Unassembled WGS sequence"/>
</dbReference>